<evidence type="ECO:0000256" key="7">
    <source>
        <dbReference type="SAM" id="Phobius"/>
    </source>
</evidence>
<proteinExistence type="predicted"/>
<keyword evidence="4 7" id="KW-0812">Transmembrane</keyword>
<sequence length="565" mass="63224">MIKSTDIIRCCASPHGIFWLTVAVLAIPNVALCFTERMGIMASVTNIVLPVAAVWLLMALGRRPGKTALLLFPLMFLAAFQIVLLYLFGHSIIAVDMFLNLVTTNVGEAMELLDNLLPAIVIVVVIYVPVIVLAVVSLRRGDVLSRSFLLRQRRRSLAALVAGAACMAGSYLAGRDYSARLHLYPLNVFYNIYLAADRYKATADYPQTSAGFSFNAVPTHAASGREVYVLVIGETARACSFGLYGYGRNTTPMLQRTGGLTVFSDAITQSNTTHKSVPMLLSAASAEDYGRIYREKGIITAFREAGFHTTFISNQRPNHSFIDIFGKEADDWKFIKEETERSDMYDEDMLRMVNDILDKKRAKELIVLHTYGSHFNYRERYRRSEAVFRPDNASEAKVSNRRQLLNAYDNSIRSTDRFLSLLIRQLDRSGAVSAMLYTSDHGENIFDDGRRLFLHASPIPSYYELHVPLLIWMSPSYRQMYAAEAAAVGSNSRKSVATSASVFHTMLSLAGISTPLRADSLSVASSSYKPGERHYLNDHNLPVAIKKILRGDEDFVMFRKMNLKY</sequence>
<dbReference type="GO" id="GO:0005886">
    <property type="term" value="C:plasma membrane"/>
    <property type="evidence" value="ECO:0007669"/>
    <property type="project" value="UniProtKB-SubCell"/>
</dbReference>
<dbReference type="InterPro" id="IPR017850">
    <property type="entry name" value="Alkaline_phosphatase_core_sf"/>
</dbReference>
<feature type="domain" description="Sulfatase N-terminal" evidence="8">
    <location>
        <begin position="228"/>
        <end position="512"/>
    </location>
</feature>
<dbReference type="Proteomes" id="UP000036951">
    <property type="component" value="Unassembled WGS sequence"/>
</dbReference>
<keyword evidence="5 7" id="KW-1133">Transmembrane helix</keyword>
<dbReference type="Gene3D" id="3.40.720.10">
    <property type="entry name" value="Alkaline Phosphatase, subunit A"/>
    <property type="match status" value="1"/>
</dbReference>
<evidence type="ECO:0000256" key="1">
    <source>
        <dbReference type="ARBA" id="ARBA00004651"/>
    </source>
</evidence>
<evidence type="ECO:0000256" key="4">
    <source>
        <dbReference type="ARBA" id="ARBA00022692"/>
    </source>
</evidence>
<evidence type="ECO:0000313" key="9">
    <source>
        <dbReference type="EMBL" id="KOO67735.1"/>
    </source>
</evidence>
<protein>
    <submittedName>
        <fullName evidence="9">Membrane protein</fullName>
    </submittedName>
</protein>
<keyword evidence="2" id="KW-1003">Cell membrane</keyword>
<dbReference type="SUPFAM" id="SSF53649">
    <property type="entry name" value="Alkaline phosphatase-like"/>
    <property type="match status" value="1"/>
</dbReference>
<feature type="transmembrane region" description="Helical" evidence="7">
    <location>
        <begin position="157"/>
        <end position="174"/>
    </location>
</feature>
<dbReference type="GO" id="GO:0016776">
    <property type="term" value="F:phosphotransferase activity, phosphate group as acceptor"/>
    <property type="evidence" value="ECO:0007669"/>
    <property type="project" value="TreeGrafter"/>
</dbReference>
<dbReference type="Pfam" id="PF00884">
    <property type="entry name" value="Sulfatase"/>
    <property type="match status" value="1"/>
</dbReference>
<name>A0A8E1QW89_9BACT</name>
<dbReference type="OrthoDB" id="9786870at2"/>
<dbReference type="PANTHER" id="PTHR30443:SF0">
    <property type="entry name" value="PHOSPHOETHANOLAMINE TRANSFERASE EPTA"/>
    <property type="match status" value="1"/>
</dbReference>
<feature type="transmembrane region" description="Helical" evidence="7">
    <location>
        <begin position="12"/>
        <end position="32"/>
    </location>
</feature>
<dbReference type="PANTHER" id="PTHR30443">
    <property type="entry name" value="INNER MEMBRANE PROTEIN"/>
    <property type="match status" value="1"/>
</dbReference>
<evidence type="ECO:0000256" key="2">
    <source>
        <dbReference type="ARBA" id="ARBA00022475"/>
    </source>
</evidence>
<dbReference type="EMBL" id="LFQU01000027">
    <property type="protein sequence ID" value="KOO67735.1"/>
    <property type="molecule type" value="Genomic_DNA"/>
</dbReference>
<keyword evidence="6 7" id="KW-0472">Membrane</keyword>
<organism evidence="9 10">
    <name type="scientific">Xylanibacter rarus</name>
    <dbReference type="NCBI Taxonomy" id="1676614"/>
    <lineage>
        <taxon>Bacteria</taxon>
        <taxon>Pseudomonadati</taxon>
        <taxon>Bacteroidota</taxon>
        <taxon>Bacteroidia</taxon>
        <taxon>Bacteroidales</taxon>
        <taxon>Prevotellaceae</taxon>
        <taxon>Xylanibacter</taxon>
    </lineage>
</organism>
<feature type="transmembrane region" description="Helical" evidence="7">
    <location>
        <begin position="115"/>
        <end position="136"/>
    </location>
</feature>
<dbReference type="GO" id="GO:0009244">
    <property type="term" value="P:lipopolysaccharide core region biosynthetic process"/>
    <property type="evidence" value="ECO:0007669"/>
    <property type="project" value="TreeGrafter"/>
</dbReference>
<accession>A0A8E1QW89</accession>
<gene>
    <name evidence="9" type="ORF">ACU52_11890</name>
</gene>
<dbReference type="InterPro" id="IPR000917">
    <property type="entry name" value="Sulfatase_N"/>
</dbReference>
<evidence type="ECO:0000256" key="3">
    <source>
        <dbReference type="ARBA" id="ARBA00022679"/>
    </source>
</evidence>
<evidence type="ECO:0000256" key="6">
    <source>
        <dbReference type="ARBA" id="ARBA00023136"/>
    </source>
</evidence>
<keyword evidence="3" id="KW-0808">Transferase</keyword>
<feature type="transmembrane region" description="Helical" evidence="7">
    <location>
        <begin position="38"/>
        <end position="57"/>
    </location>
</feature>
<comment type="subcellular location">
    <subcellularLocation>
        <location evidence="1">Cell membrane</location>
        <topology evidence="1">Multi-pass membrane protein</topology>
    </subcellularLocation>
</comment>
<dbReference type="CDD" id="cd16017">
    <property type="entry name" value="LptA"/>
    <property type="match status" value="1"/>
</dbReference>
<dbReference type="RefSeq" id="WP_053398939.1">
    <property type="nucleotide sequence ID" value="NZ_LFQU01000027.1"/>
</dbReference>
<dbReference type="AlphaFoldDB" id="A0A8E1QW89"/>
<dbReference type="InterPro" id="IPR040423">
    <property type="entry name" value="PEA_transferase"/>
</dbReference>
<evidence type="ECO:0000313" key="10">
    <source>
        <dbReference type="Proteomes" id="UP000036951"/>
    </source>
</evidence>
<reference evidence="9 10" key="1">
    <citation type="submission" date="2015-06" db="EMBL/GenBank/DDBJ databases">
        <title>Prevotella sp. 109, sp. nov., a novel member of the family Prevotellaceae isolated from human faeces.</title>
        <authorList>
            <person name="Shkoporov A.N."/>
            <person name="Chaplin A.V."/>
            <person name="Kafarskaia L.I."/>
            <person name="Efimov B.A."/>
        </authorList>
    </citation>
    <scope>NUCLEOTIDE SEQUENCE [LARGE SCALE GENOMIC DNA]</scope>
    <source>
        <strain evidence="9 10">109</strain>
    </source>
</reference>
<feature type="transmembrane region" description="Helical" evidence="7">
    <location>
        <begin position="69"/>
        <end position="95"/>
    </location>
</feature>
<comment type="caution">
    <text evidence="9">The sequence shown here is derived from an EMBL/GenBank/DDBJ whole genome shotgun (WGS) entry which is preliminary data.</text>
</comment>
<dbReference type="InterPro" id="IPR058130">
    <property type="entry name" value="PEA_transf_C"/>
</dbReference>
<evidence type="ECO:0000259" key="8">
    <source>
        <dbReference type="Pfam" id="PF00884"/>
    </source>
</evidence>
<evidence type="ECO:0000256" key="5">
    <source>
        <dbReference type="ARBA" id="ARBA00022989"/>
    </source>
</evidence>
<keyword evidence="10" id="KW-1185">Reference proteome</keyword>